<keyword evidence="4" id="KW-1185">Reference proteome</keyword>
<evidence type="ECO:0000256" key="1">
    <source>
        <dbReference type="SAM" id="SignalP"/>
    </source>
</evidence>
<evidence type="ECO:0000313" key="3">
    <source>
        <dbReference type="EMBL" id="MFG6414320.1"/>
    </source>
</evidence>
<proteinExistence type="predicted"/>
<dbReference type="PANTHER" id="PTHR43130:SF3">
    <property type="entry name" value="HTH-TYPE TRANSCRIPTIONAL REGULATOR RV1931C"/>
    <property type="match status" value="1"/>
</dbReference>
<dbReference type="InterPro" id="IPR002818">
    <property type="entry name" value="DJ-1/PfpI"/>
</dbReference>
<dbReference type="PANTHER" id="PTHR43130">
    <property type="entry name" value="ARAC-FAMILY TRANSCRIPTIONAL REGULATOR"/>
    <property type="match status" value="1"/>
</dbReference>
<dbReference type="PROSITE" id="PS51257">
    <property type="entry name" value="PROKAR_LIPOPROTEIN"/>
    <property type="match status" value="1"/>
</dbReference>
<dbReference type="GO" id="GO:0016829">
    <property type="term" value="F:lyase activity"/>
    <property type="evidence" value="ECO:0007669"/>
    <property type="project" value="UniProtKB-KW"/>
</dbReference>
<accession>A0ABW7EPW8</accession>
<gene>
    <name evidence="3" type="ORF">ACG02S_10455</name>
</gene>
<protein>
    <submittedName>
        <fullName evidence="3">DJ-1/PfpI family protein</fullName>
        <ecNumber evidence="3">4.2.1.-</ecNumber>
    </submittedName>
</protein>
<name>A0ABW7EPW8_9BURK</name>
<keyword evidence="3" id="KW-0456">Lyase</keyword>
<evidence type="ECO:0000259" key="2">
    <source>
        <dbReference type="Pfam" id="PF01965"/>
    </source>
</evidence>
<dbReference type="Pfam" id="PF01965">
    <property type="entry name" value="DJ-1_PfpI"/>
    <property type="match status" value="1"/>
</dbReference>
<sequence>MTNRLLALWLCLALVACGQSPAPESPPPPPKIEKLSPADAELKAKLPEQVTPENHSMVMDLILGKPKHPIKQIGILVYDGVNDLDFTGPRYVLGQAGAKTRLIGIKPGPIKTVMGVQVIPDTVIDDVSQLDILIIPGGFTGTIEAAYDERVLDWIRRIDEGTTYTGAICTGVWILGATGLLEGKQAVTNWYREEEFLKKYKAIPAKKRWTNDGKYWTSAGVTAGMDMSLALLNDNWGEKYTQGVMLDMEYDPRPPIQGGTPEKTGWLVEWMMKAMYDAGVNPLIEKLEKAKAAR</sequence>
<dbReference type="CDD" id="cd03139">
    <property type="entry name" value="GATase1_PfpI_2"/>
    <property type="match status" value="1"/>
</dbReference>
<dbReference type="InterPro" id="IPR029062">
    <property type="entry name" value="Class_I_gatase-like"/>
</dbReference>
<comment type="caution">
    <text evidence="3">The sequence shown here is derived from an EMBL/GenBank/DDBJ whole genome shotgun (WGS) entry which is preliminary data.</text>
</comment>
<dbReference type="SUPFAM" id="SSF52317">
    <property type="entry name" value="Class I glutamine amidotransferase-like"/>
    <property type="match status" value="1"/>
</dbReference>
<dbReference type="EC" id="4.2.1.-" evidence="3"/>
<evidence type="ECO:0000313" key="4">
    <source>
        <dbReference type="Proteomes" id="UP001606300"/>
    </source>
</evidence>
<keyword evidence="1" id="KW-0732">Signal</keyword>
<dbReference type="RefSeq" id="WP_394470397.1">
    <property type="nucleotide sequence ID" value="NZ_JBIGHY010000003.1"/>
</dbReference>
<dbReference type="Proteomes" id="UP001606300">
    <property type="component" value="Unassembled WGS sequence"/>
</dbReference>
<reference evidence="3 4" key="1">
    <citation type="submission" date="2024-09" db="EMBL/GenBank/DDBJ databases">
        <title>Novel species of the genus Pelomonas and Roseateles isolated from streams.</title>
        <authorList>
            <person name="Lu H."/>
        </authorList>
    </citation>
    <scope>NUCLEOTIDE SEQUENCE [LARGE SCALE GENOMIC DNA]</scope>
    <source>
        <strain evidence="3 4">DC23W</strain>
    </source>
</reference>
<feature type="signal peptide" evidence="1">
    <location>
        <begin position="1"/>
        <end position="22"/>
    </location>
</feature>
<dbReference type="Gene3D" id="3.40.50.880">
    <property type="match status" value="1"/>
</dbReference>
<dbReference type="InterPro" id="IPR052158">
    <property type="entry name" value="INH-QAR"/>
</dbReference>
<dbReference type="EMBL" id="JBIGHY010000003">
    <property type="protein sequence ID" value="MFG6414320.1"/>
    <property type="molecule type" value="Genomic_DNA"/>
</dbReference>
<feature type="domain" description="DJ-1/PfpI" evidence="2">
    <location>
        <begin position="72"/>
        <end position="232"/>
    </location>
</feature>
<feature type="chain" id="PRO_5046205604" evidence="1">
    <location>
        <begin position="23"/>
        <end position="294"/>
    </location>
</feature>
<organism evidence="3 4">
    <name type="scientific">Pelomonas dachongensis</name>
    <dbReference type="NCBI Taxonomy" id="3299029"/>
    <lineage>
        <taxon>Bacteria</taxon>
        <taxon>Pseudomonadati</taxon>
        <taxon>Pseudomonadota</taxon>
        <taxon>Betaproteobacteria</taxon>
        <taxon>Burkholderiales</taxon>
        <taxon>Sphaerotilaceae</taxon>
        <taxon>Roseateles</taxon>
    </lineage>
</organism>